<dbReference type="GO" id="GO:0043171">
    <property type="term" value="P:peptide catabolic process"/>
    <property type="evidence" value="ECO:0007669"/>
    <property type="project" value="TreeGrafter"/>
</dbReference>
<evidence type="ECO:0000256" key="21">
    <source>
        <dbReference type="SAM" id="MobiDB-lite"/>
    </source>
</evidence>
<reference evidence="24 25" key="1">
    <citation type="submission" date="2024-03" db="EMBL/GenBank/DDBJ databases">
        <title>The genome assembly and annotation of the cricket Gryllus longicercus Weissman &amp; Gray.</title>
        <authorList>
            <person name="Szrajer S."/>
            <person name="Gray D."/>
            <person name="Ylla G."/>
        </authorList>
    </citation>
    <scope>NUCLEOTIDE SEQUENCE [LARGE SCALE GENOMIC DNA]</scope>
    <source>
        <strain evidence="24">DAG 2021-001</strain>
        <tissue evidence="24">Whole body minus gut</tissue>
    </source>
</reference>
<dbReference type="GO" id="GO:0005886">
    <property type="term" value="C:plasma membrane"/>
    <property type="evidence" value="ECO:0007669"/>
    <property type="project" value="UniProtKB-SubCell"/>
</dbReference>
<evidence type="ECO:0000256" key="13">
    <source>
        <dbReference type="ARBA" id="ARBA00022801"/>
    </source>
</evidence>
<evidence type="ECO:0000256" key="6">
    <source>
        <dbReference type="ARBA" id="ARBA00015611"/>
    </source>
</evidence>
<dbReference type="Pfam" id="PF01433">
    <property type="entry name" value="Peptidase_M1"/>
    <property type="match status" value="1"/>
</dbReference>
<dbReference type="GO" id="GO:0098552">
    <property type="term" value="C:side of membrane"/>
    <property type="evidence" value="ECO:0007669"/>
    <property type="project" value="UniProtKB-KW"/>
</dbReference>
<evidence type="ECO:0000259" key="23">
    <source>
        <dbReference type="Pfam" id="PF11838"/>
    </source>
</evidence>
<keyword evidence="17" id="KW-1015">Disulfide bond</keyword>
<evidence type="ECO:0000256" key="7">
    <source>
        <dbReference type="ARBA" id="ARBA00022438"/>
    </source>
</evidence>
<feature type="domain" description="Peptidase M1 membrane alanine aminopeptidase" evidence="22">
    <location>
        <begin position="1"/>
        <end position="173"/>
    </location>
</feature>
<dbReference type="Pfam" id="PF11838">
    <property type="entry name" value="ERAP1_C"/>
    <property type="match status" value="1"/>
</dbReference>
<feature type="domain" description="ERAP1-like C-terminal" evidence="23">
    <location>
        <begin position="263"/>
        <end position="578"/>
    </location>
</feature>
<comment type="subcellular location">
    <subcellularLocation>
        <location evidence="3">Cell membrane</location>
        <topology evidence="3">Lipid-anchor</topology>
        <topology evidence="3">GPI-anchor</topology>
    </subcellularLocation>
</comment>
<evidence type="ECO:0000256" key="18">
    <source>
        <dbReference type="ARBA" id="ARBA00023180"/>
    </source>
</evidence>
<dbReference type="PANTHER" id="PTHR11533">
    <property type="entry name" value="PROTEASE M1 ZINC METALLOPROTEASE"/>
    <property type="match status" value="1"/>
</dbReference>
<feature type="region of interest" description="Disordered" evidence="21">
    <location>
        <begin position="598"/>
        <end position="638"/>
    </location>
</feature>
<dbReference type="Gene3D" id="1.10.390.10">
    <property type="entry name" value="Neutral Protease Domain 2"/>
    <property type="match status" value="1"/>
</dbReference>
<dbReference type="GO" id="GO:0005615">
    <property type="term" value="C:extracellular space"/>
    <property type="evidence" value="ECO:0007669"/>
    <property type="project" value="TreeGrafter"/>
</dbReference>
<dbReference type="InterPro" id="IPR001930">
    <property type="entry name" value="Peptidase_M1"/>
</dbReference>
<keyword evidence="7" id="KW-0031">Aminopeptidase</keyword>
<dbReference type="InterPro" id="IPR014782">
    <property type="entry name" value="Peptidase_M1_dom"/>
</dbReference>
<dbReference type="PRINTS" id="PR00756">
    <property type="entry name" value="ALADIPTASE"/>
</dbReference>
<evidence type="ECO:0000256" key="19">
    <source>
        <dbReference type="ARBA" id="ARBA00023288"/>
    </source>
</evidence>
<evidence type="ECO:0000256" key="14">
    <source>
        <dbReference type="ARBA" id="ARBA00022833"/>
    </source>
</evidence>
<gene>
    <name evidence="24" type="ORF">R5R35_013592</name>
</gene>
<keyword evidence="19" id="KW-0449">Lipoprotein</keyword>
<name>A0AAN9V8J8_9ORTH</name>
<keyword evidence="18" id="KW-0325">Glycoprotein</keyword>
<comment type="cofactor">
    <cofactor evidence="2">
        <name>Zn(2+)</name>
        <dbReference type="ChEBI" id="CHEBI:29105"/>
    </cofactor>
</comment>
<evidence type="ECO:0000256" key="10">
    <source>
        <dbReference type="ARBA" id="ARBA00022670"/>
    </source>
</evidence>
<dbReference type="GO" id="GO:0005737">
    <property type="term" value="C:cytoplasm"/>
    <property type="evidence" value="ECO:0007669"/>
    <property type="project" value="TreeGrafter"/>
</dbReference>
<evidence type="ECO:0000256" key="9">
    <source>
        <dbReference type="ARBA" id="ARBA00022622"/>
    </source>
</evidence>
<dbReference type="AlphaFoldDB" id="A0AAN9V8J8"/>
<dbReference type="GO" id="GO:0042277">
    <property type="term" value="F:peptide binding"/>
    <property type="evidence" value="ECO:0007669"/>
    <property type="project" value="TreeGrafter"/>
</dbReference>
<evidence type="ECO:0000256" key="1">
    <source>
        <dbReference type="ARBA" id="ARBA00000098"/>
    </source>
</evidence>
<organism evidence="24 25">
    <name type="scientific">Gryllus longicercus</name>
    <dbReference type="NCBI Taxonomy" id="2509291"/>
    <lineage>
        <taxon>Eukaryota</taxon>
        <taxon>Metazoa</taxon>
        <taxon>Ecdysozoa</taxon>
        <taxon>Arthropoda</taxon>
        <taxon>Hexapoda</taxon>
        <taxon>Insecta</taxon>
        <taxon>Pterygota</taxon>
        <taxon>Neoptera</taxon>
        <taxon>Polyneoptera</taxon>
        <taxon>Orthoptera</taxon>
        <taxon>Ensifera</taxon>
        <taxon>Gryllidea</taxon>
        <taxon>Grylloidea</taxon>
        <taxon>Gryllidae</taxon>
        <taxon>Gryllinae</taxon>
        <taxon>Gryllus</taxon>
    </lineage>
</organism>
<feature type="compositionally biased region" description="Low complexity" evidence="21">
    <location>
        <begin position="601"/>
        <end position="635"/>
    </location>
</feature>
<keyword evidence="13" id="KW-0378">Hydrolase</keyword>
<evidence type="ECO:0000256" key="20">
    <source>
        <dbReference type="ARBA" id="ARBA00042613"/>
    </source>
</evidence>
<evidence type="ECO:0000256" key="12">
    <source>
        <dbReference type="ARBA" id="ARBA00022729"/>
    </source>
</evidence>
<dbReference type="Gene3D" id="2.60.40.1910">
    <property type="match status" value="1"/>
</dbReference>
<keyword evidence="10" id="KW-0645">Protease</keyword>
<keyword evidence="25" id="KW-1185">Reference proteome</keyword>
<dbReference type="GO" id="GO:0070006">
    <property type="term" value="F:metalloaminopeptidase activity"/>
    <property type="evidence" value="ECO:0007669"/>
    <property type="project" value="TreeGrafter"/>
</dbReference>
<dbReference type="EMBL" id="JAZDUA010000370">
    <property type="protein sequence ID" value="KAK7793609.1"/>
    <property type="molecule type" value="Genomic_DNA"/>
</dbReference>
<evidence type="ECO:0000256" key="17">
    <source>
        <dbReference type="ARBA" id="ARBA00023157"/>
    </source>
</evidence>
<keyword evidence="12" id="KW-0732">Signal</keyword>
<keyword evidence="8" id="KW-1003">Cell membrane</keyword>
<evidence type="ECO:0000256" key="8">
    <source>
        <dbReference type="ARBA" id="ARBA00022475"/>
    </source>
</evidence>
<dbReference type="FunFam" id="2.60.40.1910:FF:000008">
    <property type="entry name" value="Aminopeptidase"/>
    <property type="match status" value="1"/>
</dbReference>
<evidence type="ECO:0000256" key="16">
    <source>
        <dbReference type="ARBA" id="ARBA00023136"/>
    </source>
</evidence>
<evidence type="ECO:0000313" key="25">
    <source>
        <dbReference type="Proteomes" id="UP001378592"/>
    </source>
</evidence>
<sequence>MENWGLVTYRESMLLFNDGTASARQGIATVIAHELTHMWFGNLVTTRWWDATWLNEGFAQYFQFYATGLVKPAWRLMEQFVVDHHQAVMGADALPTAAALTSPAHTPAQVSARFGSITYSKGASILRMISAIMGENKFLEALHEYLVENRYSTTIPEDLFQHLVEKSTDSNLDQNAFENLLRSWTEQPGYPVLKIDRNYEEGSATISQARFLLKSQTTPDPTLYYVPLTWVGPGGDFSATAPKAYLAQEQTRTVSGMPEPQQWVIFNVQETGFYRVNYDDTNWRLLSAHLLDPSQPLDGVHVLNRAQLLDDAFNLARAGQLDYAVAFDLADYLQRETDFIPWASALAAFSYLQRMLVRNDRYPVFEAYVRSLLEERYEHFGFRDREGHIDKLFLNRVSAWACSLQHPPCTRAARTALDGLLQGEDVPADLRSVVYCYGVRHSPKESWYVLLERYKISLDNAERALLMAGLACSYDEDLLNELLGYSIQGTFIRKQDAASVFSSVYSNSVGVEVALNFLDEHFDQVEEYYASMGAINNIVVGIAGRLTTHEQRDKMRSFVEMHSESLGNTADAALATVEENLEWLEDRQEIILKILEEKLTSEPTTTQTEPSTTESPTEPSTTESPTEPSTPSTTTDDAESLRATVLAVLALVLAVTML</sequence>
<dbReference type="SUPFAM" id="SSF55486">
    <property type="entry name" value="Metalloproteases ('zincins'), catalytic domain"/>
    <property type="match status" value="1"/>
</dbReference>
<evidence type="ECO:0000256" key="15">
    <source>
        <dbReference type="ARBA" id="ARBA00023049"/>
    </source>
</evidence>
<dbReference type="FunFam" id="1.25.50.20:FF:000001">
    <property type="entry name" value="Aminopeptidase"/>
    <property type="match status" value="1"/>
</dbReference>
<dbReference type="EC" id="3.4.11.2" evidence="5"/>
<dbReference type="PANTHER" id="PTHR11533:SF301">
    <property type="entry name" value="AMINOPEPTIDASE"/>
    <property type="match status" value="1"/>
</dbReference>
<comment type="similarity">
    <text evidence="4">Belongs to the peptidase M1 family.</text>
</comment>
<accession>A0AAN9V8J8</accession>
<comment type="catalytic activity">
    <reaction evidence="1">
        <text>Release of an N-terminal amino acid, Xaa-|-Yaa- from a peptide, amide or arylamide. Xaa is preferably Ala, but may be most amino acids including Pro (slow action). When a terminal hydrophobic residue is followed by a prolyl residue, the two may be released as an intact Xaa-Pro dipeptide.</text>
        <dbReference type="EC" id="3.4.11.2"/>
    </reaction>
</comment>
<dbReference type="Gene3D" id="1.25.50.20">
    <property type="match status" value="1"/>
</dbReference>
<dbReference type="InterPro" id="IPR027268">
    <property type="entry name" value="Peptidase_M4/M1_CTD_sf"/>
</dbReference>
<dbReference type="GO" id="GO:0008270">
    <property type="term" value="F:zinc ion binding"/>
    <property type="evidence" value="ECO:0007669"/>
    <property type="project" value="InterPro"/>
</dbReference>
<evidence type="ECO:0000256" key="2">
    <source>
        <dbReference type="ARBA" id="ARBA00001947"/>
    </source>
</evidence>
<evidence type="ECO:0000313" key="24">
    <source>
        <dbReference type="EMBL" id="KAK7793609.1"/>
    </source>
</evidence>
<keyword evidence="16" id="KW-0472">Membrane</keyword>
<dbReference type="InterPro" id="IPR024571">
    <property type="entry name" value="ERAP1-like_C_dom"/>
</dbReference>
<evidence type="ECO:0000256" key="5">
    <source>
        <dbReference type="ARBA" id="ARBA00012564"/>
    </source>
</evidence>
<evidence type="ECO:0000256" key="4">
    <source>
        <dbReference type="ARBA" id="ARBA00010136"/>
    </source>
</evidence>
<dbReference type="GO" id="GO:0006508">
    <property type="term" value="P:proteolysis"/>
    <property type="evidence" value="ECO:0007669"/>
    <property type="project" value="UniProtKB-KW"/>
</dbReference>
<dbReference type="Proteomes" id="UP001378592">
    <property type="component" value="Unassembled WGS sequence"/>
</dbReference>
<keyword evidence="15" id="KW-0482">Metalloprotease</keyword>
<keyword evidence="14" id="KW-0862">Zinc</keyword>
<dbReference type="InterPro" id="IPR050344">
    <property type="entry name" value="Peptidase_M1_aminopeptidases"/>
</dbReference>
<keyword evidence="9" id="KW-0336">GPI-anchor</keyword>
<evidence type="ECO:0000256" key="11">
    <source>
        <dbReference type="ARBA" id="ARBA00022723"/>
    </source>
</evidence>
<proteinExistence type="inferred from homology"/>
<keyword evidence="11" id="KW-0479">Metal-binding</keyword>
<comment type="caution">
    <text evidence="24">The sequence shown here is derived from an EMBL/GenBank/DDBJ whole genome shotgun (WGS) entry which is preliminary data.</text>
</comment>
<dbReference type="FunFam" id="1.10.390.10:FF:000013">
    <property type="entry name" value="Aminopeptidase N"/>
    <property type="match status" value="1"/>
</dbReference>
<dbReference type="GO" id="GO:0016285">
    <property type="term" value="F:alanyl aminopeptidase activity"/>
    <property type="evidence" value="ECO:0007669"/>
    <property type="project" value="UniProtKB-EC"/>
</dbReference>
<evidence type="ECO:0000256" key="3">
    <source>
        <dbReference type="ARBA" id="ARBA00004609"/>
    </source>
</evidence>
<evidence type="ECO:0000259" key="22">
    <source>
        <dbReference type="Pfam" id="PF01433"/>
    </source>
</evidence>
<protein>
    <recommendedName>
        <fullName evidence="6">Aminopeptidase N</fullName>
        <ecNumber evidence="5">3.4.11.2</ecNumber>
    </recommendedName>
    <alternativeName>
        <fullName evidence="20">Microsomal aminopeptidase</fullName>
    </alternativeName>
</protein>